<accession>A0AA86GMC4</accession>
<dbReference type="KEGG" id="sgi:SGRAN_2341"/>
<evidence type="ECO:0000313" key="2">
    <source>
        <dbReference type="Proteomes" id="UP000058599"/>
    </source>
</evidence>
<dbReference type="RefSeq" id="WP_067183852.1">
    <property type="nucleotide sequence ID" value="NZ_CP012199.1"/>
</dbReference>
<proteinExistence type="predicted"/>
<keyword evidence="1" id="KW-0472">Membrane</keyword>
<sequence length="239" mass="26150">MTDGPSDMEIDAYIDGELDVEGRFAVEDYLRRHPEKAAAVLGDMGRRSALQLLARGRQPVPAHLIEAARSLSAAPAWRRLWAPLGGLAAAGMAALVLTIVIRTPPAYVDDALTSHRVALLRAAMDSQVEAPRFNAQEIRRATNIAVPAVPEDWTVTDVQLFPTERGPALLMAVQTQEGDRLSIFLQRRKNGAPEQPDAIREGAQSVAYWRRGDMSYALVGESEPGEMDARAEVLARTWS</sequence>
<dbReference type="Proteomes" id="UP000058599">
    <property type="component" value="Chromosome"/>
</dbReference>
<keyword evidence="2" id="KW-1185">Reference proteome</keyword>
<evidence type="ECO:0000313" key="1">
    <source>
        <dbReference type="EMBL" id="AMG74705.1"/>
    </source>
</evidence>
<organism evidence="1 2">
    <name type="scientific">Sphingopyxis granuli</name>
    <dbReference type="NCBI Taxonomy" id="267128"/>
    <lineage>
        <taxon>Bacteria</taxon>
        <taxon>Pseudomonadati</taxon>
        <taxon>Pseudomonadota</taxon>
        <taxon>Alphaproteobacteria</taxon>
        <taxon>Sphingomonadales</taxon>
        <taxon>Sphingomonadaceae</taxon>
        <taxon>Sphingopyxis</taxon>
    </lineage>
</organism>
<gene>
    <name evidence="1" type="ORF">SGRAN_2341</name>
</gene>
<dbReference type="AlphaFoldDB" id="A0AA86GMC4"/>
<keyword evidence="1" id="KW-0812">Transmembrane</keyword>
<dbReference type="EMBL" id="CP012199">
    <property type="protein sequence ID" value="AMG74705.1"/>
    <property type="molecule type" value="Genomic_DNA"/>
</dbReference>
<reference evidence="1 2" key="1">
    <citation type="journal article" date="2016" name="BMC Genomics">
        <title>Genomic analysis of the nitrate-respiring Sphingopyxis granuli (formerly Sphingomonas macrogoltabida) strain TFA.</title>
        <authorList>
            <person name="Garcia-Romero I."/>
            <person name="Perez-Pulido A.J."/>
            <person name="Gonzalez-Flores Y.E."/>
            <person name="Reyes-Ramirez F."/>
            <person name="Santero E."/>
            <person name="Floriano B."/>
        </authorList>
    </citation>
    <scope>NUCLEOTIDE SEQUENCE [LARGE SCALE GENOMIC DNA]</scope>
    <source>
        <strain evidence="1 2">TFA</strain>
    </source>
</reference>
<protein>
    <submittedName>
        <fullName evidence="1">Transmembrane anti-sigma factor</fullName>
    </submittedName>
</protein>
<name>A0AA86GMC4_9SPHN</name>